<keyword evidence="12" id="KW-0175">Coiled coil</keyword>
<dbReference type="SMART" id="SM00387">
    <property type="entry name" value="HATPase_c"/>
    <property type="match status" value="1"/>
</dbReference>
<dbReference type="InterPro" id="IPR018212">
    <property type="entry name" value="Na/solute_symporter_CS"/>
</dbReference>
<dbReference type="InterPro" id="IPR036890">
    <property type="entry name" value="HATPase_C_sf"/>
</dbReference>
<reference evidence="15 16" key="1">
    <citation type="submission" date="2021-03" db="EMBL/GenBank/DDBJ databases">
        <title>Muricauda sp. CAU 1631 isolated from Incheon.</title>
        <authorList>
            <person name="Kim W."/>
        </authorList>
    </citation>
    <scope>NUCLEOTIDE SEQUENCE [LARGE SCALE GENOMIC DNA]</scope>
    <source>
        <strain evidence="15 16">CAU 1631</strain>
    </source>
</reference>
<evidence type="ECO:0000256" key="2">
    <source>
        <dbReference type="ARBA" id="ARBA00004141"/>
    </source>
</evidence>
<evidence type="ECO:0000256" key="4">
    <source>
        <dbReference type="ARBA" id="ARBA00012438"/>
    </source>
</evidence>
<feature type="transmembrane region" description="Helical" evidence="13">
    <location>
        <begin position="325"/>
        <end position="350"/>
    </location>
</feature>
<sequence length="895" mass="100983">MSNFAVGLVIVCYLAVLFVLAYFAEKNQRSKWVNNPYVYTLSLAVYCTAWTYYGSVGIASSSGISFLAVYLGPVIALPLWIVVMRKVIRISKQHKISSIADFISMRYGNNRLLGALVTLTCLFAIIPYISLQLKAVSETFSLISSNGSYESTGFFDDSTFYIALLIAVFVAFYGTLSTDTSKHKKGIIATVAVESIIKLSFFLAIGIYITFYLFDGTTDLYNQASLQENFKQLTSFGGLENGFNWLFTICLSFFAIFLLPRQFHVAVVENDNENDLRKAIWLFPLYLLLFNVFVIFIAWAGNISLPDTVNHDYYTLLLPLQDSNYGLALLVFIGGFTTVISMIVVSTLALSTMVSNNIVIPYGFIKTLVEGNPEENTKRIKNIRRAAIFLLIIIAYFFYIRFSVQLSLYSIGLISFVIIAQLAPSFFLGLTWRRGTARGAEIGILVGLAVVFYTLFLPIISQEAVPNANFVEDGLFRYSWLSPTHLFGLDYLTPESNAFLWSMSFNTLTFVGFSLRTKGNYRERNYAEMFVNHENYGNLQEGGFIWKGEAYVADIKRLLNRFLGEQRTNRALRLFNKKYNISETEERADARLINFSEKLLTGSIGSASAKILLASVSKETPISLVEVLNILEESKETKASNKLLREKSEELAAMAQQLKAANEELRIQDKLKDEFLDTVAHELKTPVTSIKAASEVLEDEGMAPELRYRFLENINRDSDRLDTLIHNILDLEKLSGNRSELDIDDHDMSKTIQKAIKGVEPIALKKDVNIKFPKKVKVFAAYDEDRILQVLTNLLSNSLKFTEPHSGKIKILLEDLDNEVLVTIKDNGRGIPDEDKDYIFDKFYQSKNQNVKKPQGSGLGLAICKKIVESHKGTIAVDKEYKKGTRMIFSIPRQQ</sequence>
<dbReference type="PROSITE" id="PS00457">
    <property type="entry name" value="NA_SOLUT_SYMP_2"/>
    <property type="match status" value="1"/>
</dbReference>
<evidence type="ECO:0000256" key="3">
    <source>
        <dbReference type="ARBA" id="ARBA00006434"/>
    </source>
</evidence>
<dbReference type="SUPFAM" id="SSF55874">
    <property type="entry name" value="ATPase domain of HSP90 chaperone/DNA topoisomerase II/histidine kinase"/>
    <property type="match status" value="1"/>
</dbReference>
<feature type="transmembrane region" description="Helical" evidence="13">
    <location>
        <begin position="386"/>
        <end position="402"/>
    </location>
</feature>
<evidence type="ECO:0000256" key="8">
    <source>
        <dbReference type="ARBA" id="ARBA00022777"/>
    </source>
</evidence>
<keyword evidence="10" id="KW-0902">Two-component regulatory system</keyword>
<feature type="transmembrane region" description="Helical" evidence="13">
    <location>
        <begin position="6"/>
        <end position="24"/>
    </location>
</feature>
<evidence type="ECO:0000256" key="11">
    <source>
        <dbReference type="ARBA" id="ARBA00023136"/>
    </source>
</evidence>
<dbReference type="InterPro" id="IPR038377">
    <property type="entry name" value="Na/Glc_symporter_sf"/>
</dbReference>
<dbReference type="InterPro" id="IPR003594">
    <property type="entry name" value="HATPase_dom"/>
</dbReference>
<feature type="transmembrane region" description="Helical" evidence="13">
    <location>
        <begin position="112"/>
        <end position="131"/>
    </location>
</feature>
<dbReference type="SMART" id="SM00388">
    <property type="entry name" value="HisKA"/>
    <property type="match status" value="1"/>
</dbReference>
<keyword evidence="11 13" id="KW-0472">Membrane</keyword>
<dbReference type="InterPro" id="IPR003661">
    <property type="entry name" value="HisK_dim/P_dom"/>
</dbReference>
<dbReference type="CDD" id="cd10322">
    <property type="entry name" value="SLC5sbd"/>
    <property type="match status" value="1"/>
</dbReference>
<evidence type="ECO:0000259" key="14">
    <source>
        <dbReference type="PROSITE" id="PS50109"/>
    </source>
</evidence>
<dbReference type="CDD" id="cd00082">
    <property type="entry name" value="HisKA"/>
    <property type="match status" value="1"/>
</dbReference>
<feature type="transmembrane region" description="Helical" evidence="13">
    <location>
        <begin position="280"/>
        <end position="305"/>
    </location>
</feature>
<protein>
    <recommendedName>
        <fullName evidence="4">histidine kinase</fullName>
        <ecNumber evidence="4">2.7.13.3</ecNumber>
    </recommendedName>
</protein>
<dbReference type="EMBL" id="JAFLND010000001">
    <property type="protein sequence ID" value="MBO0330134.1"/>
    <property type="molecule type" value="Genomic_DNA"/>
</dbReference>
<dbReference type="Pfam" id="PF00512">
    <property type="entry name" value="HisKA"/>
    <property type="match status" value="1"/>
</dbReference>
<evidence type="ECO:0000256" key="6">
    <source>
        <dbReference type="ARBA" id="ARBA00022679"/>
    </source>
</evidence>
<dbReference type="PANTHER" id="PTHR43711:SF1">
    <property type="entry name" value="HISTIDINE KINASE 1"/>
    <property type="match status" value="1"/>
</dbReference>
<dbReference type="SUPFAM" id="SSF47384">
    <property type="entry name" value="Homodimeric domain of signal transducing histidine kinase"/>
    <property type="match status" value="1"/>
</dbReference>
<evidence type="ECO:0000256" key="12">
    <source>
        <dbReference type="SAM" id="Coils"/>
    </source>
</evidence>
<dbReference type="InterPro" id="IPR005467">
    <property type="entry name" value="His_kinase_dom"/>
</dbReference>
<dbReference type="Proteomes" id="UP000664163">
    <property type="component" value="Unassembled WGS sequence"/>
</dbReference>
<feature type="transmembrane region" description="Helical" evidence="13">
    <location>
        <begin position="408"/>
        <end position="430"/>
    </location>
</feature>
<comment type="similarity">
    <text evidence="3">Belongs to the sodium:solute symporter (SSF) (TC 2.A.21) family.</text>
</comment>
<comment type="caution">
    <text evidence="15">The sequence shown here is derived from an EMBL/GenBank/DDBJ whole genome shotgun (WGS) entry which is preliminary data.</text>
</comment>
<feature type="transmembrane region" description="Helical" evidence="13">
    <location>
        <begin position="59"/>
        <end position="83"/>
    </location>
</feature>
<evidence type="ECO:0000313" key="15">
    <source>
        <dbReference type="EMBL" id="MBO0330134.1"/>
    </source>
</evidence>
<dbReference type="PRINTS" id="PR00344">
    <property type="entry name" value="BCTRLSENSOR"/>
</dbReference>
<dbReference type="Gene3D" id="1.10.287.130">
    <property type="match status" value="1"/>
</dbReference>
<dbReference type="PROSITE" id="PS50283">
    <property type="entry name" value="NA_SOLUT_SYMP_3"/>
    <property type="match status" value="1"/>
</dbReference>
<comment type="subcellular location">
    <subcellularLocation>
        <location evidence="2">Membrane</location>
        <topology evidence="2">Multi-pass membrane protein</topology>
    </subcellularLocation>
</comment>
<name>A0ABS3EV63_9FLAO</name>
<dbReference type="PROSITE" id="PS50109">
    <property type="entry name" value="HIS_KIN"/>
    <property type="match status" value="1"/>
</dbReference>
<proteinExistence type="inferred from homology"/>
<evidence type="ECO:0000256" key="9">
    <source>
        <dbReference type="ARBA" id="ARBA00022989"/>
    </source>
</evidence>
<dbReference type="InterPro" id="IPR004358">
    <property type="entry name" value="Sig_transdc_His_kin-like_C"/>
</dbReference>
<dbReference type="InterPro" id="IPR036097">
    <property type="entry name" value="HisK_dim/P_sf"/>
</dbReference>
<feature type="transmembrane region" description="Helical" evidence="13">
    <location>
        <begin position="242"/>
        <end position="259"/>
    </location>
</feature>
<feature type="domain" description="Histidine kinase" evidence="14">
    <location>
        <begin position="678"/>
        <end position="895"/>
    </location>
</feature>
<feature type="coiled-coil region" evidence="12">
    <location>
        <begin position="641"/>
        <end position="671"/>
    </location>
</feature>
<dbReference type="Gene3D" id="3.30.565.10">
    <property type="entry name" value="Histidine kinase-like ATPase, C-terminal domain"/>
    <property type="match status" value="1"/>
</dbReference>
<feature type="transmembrane region" description="Helical" evidence="13">
    <location>
        <begin position="442"/>
        <end position="460"/>
    </location>
</feature>
<dbReference type="EC" id="2.7.13.3" evidence="4"/>
<feature type="transmembrane region" description="Helical" evidence="13">
    <location>
        <begin position="158"/>
        <end position="176"/>
    </location>
</feature>
<dbReference type="Pfam" id="PF02518">
    <property type="entry name" value="HATPase_c"/>
    <property type="match status" value="1"/>
</dbReference>
<keyword evidence="9 13" id="KW-1133">Transmembrane helix</keyword>
<dbReference type="InterPro" id="IPR050736">
    <property type="entry name" value="Sensor_HK_Regulatory"/>
</dbReference>
<comment type="catalytic activity">
    <reaction evidence="1">
        <text>ATP + protein L-histidine = ADP + protein N-phospho-L-histidine.</text>
        <dbReference type="EC" id="2.7.13.3"/>
    </reaction>
</comment>
<evidence type="ECO:0000256" key="1">
    <source>
        <dbReference type="ARBA" id="ARBA00000085"/>
    </source>
</evidence>
<keyword evidence="5" id="KW-0597">Phosphoprotein</keyword>
<evidence type="ECO:0000256" key="13">
    <source>
        <dbReference type="SAM" id="Phobius"/>
    </source>
</evidence>
<gene>
    <name evidence="15" type="ORF">J0X13_06210</name>
</gene>
<feature type="transmembrane region" description="Helical" evidence="13">
    <location>
        <begin position="188"/>
        <end position="214"/>
    </location>
</feature>
<feature type="transmembrane region" description="Helical" evidence="13">
    <location>
        <begin position="36"/>
        <end position="53"/>
    </location>
</feature>
<evidence type="ECO:0000256" key="5">
    <source>
        <dbReference type="ARBA" id="ARBA00022553"/>
    </source>
</evidence>
<evidence type="ECO:0000256" key="10">
    <source>
        <dbReference type="ARBA" id="ARBA00023012"/>
    </source>
</evidence>
<keyword evidence="16" id="KW-1185">Reference proteome</keyword>
<evidence type="ECO:0000256" key="7">
    <source>
        <dbReference type="ARBA" id="ARBA00022692"/>
    </source>
</evidence>
<dbReference type="PANTHER" id="PTHR43711">
    <property type="entry name" value="TWO-COMPONENT HISTIDINE KINASE"/>
    <property type="match status" value="1"/>
</dbReference>
<dbReference type="InterPro" id="IPR001734">
    <property type="entry name" value="Na/solute_symporter"/>
</dbReference>
<keyword evidence="7 13" id="KW-0812">Transmembrane</keyword>
<evidence type="ECO:0000313" key="16">
    <source>
        <dbReference type="Proteomes" id="UP000664163"/>
    </source>
</evidence>
<organism evidence="15 16">
    <name type="scientific">[Muricauda] lutisoli</name>
    <dbReference type="NCBI Taxonomy" id="2816035"/>
    <lineage>
        <taxon>Bacteria</taxon>
        <taxon>Pseudomonadati</taxon>
        <taxon>Bacteroidota</taxon>
        <taxon>Flavobacteriia</taxon>
        <taxon>Flavobacteriales</taxon>
        <taxon>Flavobacteriaceae</taxon>
        <taxon>Allomuricauda</taxon>
    </lineage>
</organism>
<keyword evidence="8" id="KW-0418">Kinase</keyword>
<accession>A0ABS3EV63</accession>
<dbReference type="RefSeq" id="WP_207070554.1">
    <property type="nucleotide sequence ID" value="NZ_JAFLND010000001.1"/>
</dbReference>
<dbReference type="CDD" id="cd00075">
    <property type="entry name" value="HATPase"/>
    <property type="match status" value="1"/>
</dbReference>
<dbReference type="Gene3D" id="1.20.1730.10">
    <property type="entry name" value="Sodium/glucose cotransporter"/>
    <property type="match status" value="1"/>
</dbReference>
<keyword evidence="6" id="KW-0808">Transferase</keyword>